<keyword evidence="1" id="KW-1133">Transmembrane helix</keyword>
<dbReference type="AlphaFoldDB" id="A0A502CK89"/>
<evidence type="ECO:0000313" key="3">
    <source>
        <dbReference type="Proteomes" id="UP000318413"/>
    </source>
</evidence>
<keyword evidence="1" id="KW-0812">Transmembrane</keyword>
<accession>A0A502CK89</accession>
<sequence>MVGRFLGGMAITLIALGITTSLLRYRLYDADRAISRSVAFGALTLALLAVFAGSEKIIEVLGEEYFGESLGALAGGIGAAIAAVMIAPLHHRVTHWAEHRFQGALIKLRTGLPLLVGDMRETATPTHLAEVLLDRVESGVRASRGAIVIDSKVAAAKGIAVDAVQEWLGAWVVSSQVSALDCDRTDTLFPLRAPLYADGVGMVGWLLLGGRPDGSFYGKDERVTIATISEPTARALAIALQRAAREAARAEEIGALRGEIGDLRAIVARLGSHRRAGFRPAAEGA</sequence>
<gene>
    <name evidence="2" type="ORF">EAH84_05510</name>
</gene>
<organism evidence="2 3">
    <name type="scientific">Sphingomonas oligophenolica</name>
    <dbReference type="NCBI Taxonomy" id="301154"/>
    <lineage>
        <taxon>Bacteria</taxon>
        <taxon>Pseudomonadati</taxon>
        <taxon>Pseudomonadota</taxon>
        <taxon>Alphaproteobacteria</taxon>
        <taxon>Sphingomonadales</taxon>
        <taxon>Sphingomonadaceae</taxon>
        <taxon>Sphingomonas</taxon>
    </lineage>
</organism>
<dbReference type="EMBL" id="RCZK01000003">
    <property type="protein sequence ID" value="TPG13637.1"/>
    <property type="molecule type" value="Genomic_DNA"/>
</dbReference>
<feature type="transmembrane region" description="Helical" evidence="1">
    <location>
        <begin position="6"/>
        <end position="25"/>
    </location>
</feature>
<feature type="transmembrane region" description="Helical" evidence="1">
    <location>
        <begin position="70"/>
        <end position="90"/>
    </location>
</feature>
<dbReference type="Proteomes" id="UP000318413">
    <property type="component" value="Unassembled WGS sequence"/>
</dbReference>
<evidence type="ECO:0000313" key="2">
    <source>
        <dbReference type="EMBL" id="TPG13637.1"/>
    </source>
</evidence>
<keyword evidence="1" id="KW-0472">Membrane</keyword>
<feature type="transmembrane region" description="Helical" evidence="1">
    <location>
        <begin position="37"/>
        <end position="58"/>
    </location>
</feature>
<comment type="caution">
    <text evidence="2">The sequence shown here is derived from an EMBL/GenBank/DDBJ whole genome shotgun (WGS) entry which is preliminary data.</text>
</comment>
<keyword evidence="3" id="KW-1185">Reference proteome</keyword>
<evidence type="ECO:0000256" key="1">
    <source>
        <dbReference type="SAM" id="Phobius"/>
    </source>
</evidence>
<name>A0A502CK89_9SPHN</name>
<proteinExistence type="predicted"/>
<reference evidence="2 3" key="1">
    <citation type="journal article" date="2019" name="Environ. Microbiol.">
        <title>Species interactions and distinct microbial communities in high Arctic permafrost affected cryosols are associated with the CH4 and CO2 gas fluxes.</title>
        <authorList>
            <person name="Altshuler I."/>
            <person name="Hamel J."/>
            <person name="Turney S."/>
            <person name="Magnuson E."/>
            <person name="Levesque R."/>
            <person name="Greer C."/>
            <person name="Whyte L.G."/>
        </authorList>
    </citation>
    <scope>NUCLEOTIDE SEQUENCE [LARGE SCALE GENOMIC DNA]</scope>
    <source>
        <strain evidence="2 3">S5.1</strain>
    </source>
</reference>
<protein>
    <submittedName>
        <fullName evidence="2">Uncharacterized protein</fullName>
    </submittedName>
</protein>